<feature type="transmembrane region" description="Helical" evidence="1">
    <location>
        <begin position="359"/>
        <end position="376"/>
    </location>
</feature>
<keyword evidence="1" id="KW-1133">Transmembrane helix</keyword>
<proteinExistence type="predicted"/>
<dbReference type="HOGENOM" id="CLU_660422_0_0_6"/>
<feature type="transmembrane region" description="Helical" evidence="1">
    <location>
        <begin position="91"/>
        <end position="112"/>
    </location>
</feature>
<feature type="transmembrane region" description="Helical" evidence="1">
    <location>
        <begin position="132"/>
        <end position="153"/>
    </location>
</feature>
<dbReference type="EMBL" id="CP001111">
    <property type="protein sequence ID" value="ACF53043.1"/>
    <property type="molecule type" value="Genomic_DNA"/>
</dbReference>
<evidence type="ECO:0008006" key="4">
    <source>
        <dbReference type="Google" id="ProtNLM"/>
    </source>
</evidence>
<dbReference type="Gene3D" id="1.20.1740.10">
    <property type="entry name" value="Amino acid/polyamine transporter I"/>
    <property type="match status" value="1"/>
</dbReference>
<dbReference type="OrthoDB" id="6054409at2"/>
<evidence type="ECO:0000313" key="2">
    <source>
        <dbReference type="EMBL" id="ACF53043.1"/>
    </source>
</evidence>
<gene>
    <name evidence="2" type="ordered locus">Smal_3344</name>
</gene>
<dbReference type="Proteomes" id="UP000001867">
    <property type="component" value="Chromosome"/>
</dbReference>
<accession>B4SI79</accession>
<feature type="transmembrane region" description="Helical" evidence="1">
    <location>
        <begin position="388"/>
        <end position="409"/>
    </location>
</feature>
<feature type="transmembrane region" description="Helical" evidence="1">
    <location>
        <begin position="200"/>
        <end position="227"/>
    </location>
</feature>
<keyword evidence="1" id="KW-0812">Transmembrane</keyword>
<name>B4SI79_STRM5</name>
<dbReference type="STRING" id="391008.Smal_3344"/>
<sequence>MDGDSSRDGVGGLHPGKEHLAVVALTLLLGGNVVARVGQYTAVQAGPAIVLSLLLAALAAGLVLCCVQVVRQQWPGVDGLHGLLVASWGRGLAGLLGAVLLLELVATAAGVAQSAALHLHAVLASRGISADSWLPGPLLAAAGLLLLGMFAVLPPRRAALLVCALLTVKIGIGVLLLALAARHVHYAHWIPWLPEATAPYHFGLGGVLAASVSLLGVFASAGLALGFPGLRLRTVSQQFRVLAAMVLLAMLLLILLAALQAGLVAFPALASPRPLSVALQGHPELQWLLPLLPLAGMAGLAALLLVLVLLAAHLAMGMWSVACKEKHGPRKTLATVVVVLLSALLALCVPMGWLPVLPGPAALLVTAALCLGALRTRECVEVSHGSRWSLTMPVLAPLAAALCLLSAVLQLRAWPG</sequence>
<feature type="transmembrane region" description="Helical" evidence="1">
    <location>
        <begin position="160"/>
        <end position="180"/>
    </location>
</feature>
<feature type="transmembrane region" description="Helical" evidence="1">
    <location>
        <begin position="239"/>
        <end position="267"/>
    </location>
</feature>
<evidence type="ECO:0000256" key="1">
    <source>
        <dbReference type="SAM" id="Phobius"/>
    </source>
</evidence>
<feature type="transmembrane region" description="Helical" evidence="1">
    <location>
        <begin position="287"/>
        <end position="312"/>
    </location>
</feature>
<dbReference type="KEGG" id="smt:Smal_3344"/>
<protein>
    <recommendedName>
        <fullName evidence="4">Amino acid transporter</fullName>
    </recommendedName>
</protein>
<keyword evidence="1" id="KW-0472">Membrane</keyword>
<dbReference type="RefSeq" id="WP_012512049.1">
    <property type="nucleotide sequence ID" value="NC_011071.1"/>
</dbReference>
<dbReference type="AlphaFoldDB" id="B4SI79"/>
<dbReference type="eggNOG" id="COG0531">
    <property type="taxonomic scope" value="Bacteria"/>
</dbReference>
<evidence type="ECO:0000313" key="3">
    <source>
        <dbReference type="Proteomes" id="UP000001867"/>
    </source>
</evidence>
<reference evidence="2 3" key="1">
    <citation type="submission" date="2008-06" db="EMBL/GenBank/DDBJ databases">
        <title>Complete sequence of Stenotrophomonas maltophilia R551-3.</title>
        <authorList>
            <consortium name="US DOE Joint Genome Institute"/>
            <person name="Lucas S."/>
            <person name="Copeland A."/>
            <person name="Lapidus A."/>
            <person name="Glavina del Rio T."/>
            <person name="Dalin E."/>
            <person name="Tice H."/>
            <person name="Pitluck S."/>
            <person name="Chain P."/>
            <person name="Malfatti S."/>
            <person name="Shin M."/>
            <person name="Vergez L."/>
            <person name="Lang D."/>
            <person name="Schmutz J."/>
            <person name="Larimer F."/>
            <person name="Land M."/>
            <person name="Hauser L."/>
            <person name="Kyrpides N."/>
            <person name="Mikhailova N."/>
            <person name="Taghavi S."/>
            <person name="Monchy S."/>
            <person name="Newman L."/>
            <person name="Vangronsveld J."/>
            <person name="van der Lelie D."/>
            <person name="Richardson P."/>
        </authorList>
    </citation>
    <scope>NUCLEOTIDE SEQUENCE [LARGE SCALE GENOMIC DNA]</scope>
    <source>
        <strain evidence="2 3">R551-3</strain>
    </source>
</reference>
<feature type="transmembrane region" description="Helical" evidence="1">
    <location>
        <begin position="20"/>
        <end position="42"/>
    </location>
</feature>
<organism evidence="2 3">
    <name type="scientific">Stenotrophomonas maltophilia (strain R551-3)</name>
    <dbReference type="NCBI Taxonomy" id="391008"/>
    <lineage>
        <taxon>Bacteria</taxon>
        <taxon>Pseudomonadati</taxon>
        <taxon>Pseudomonadota</taxon>
        <taxon>Gammaproteobacteria</taxon>
        <taxon>Lysobacterales</taxon>
        <taxon>Lysobacteraceae</taxon>
        <taxon>Stenotrophomonas</taxon>
        <taxon>Stenotrophomonas maltophilia group</taxon>
    </lineage>
</organism>
<feature type="transmembrane region" description="Helical" evidence="1">
    <location>
        <begin position="333"/>
        <end position="353"/>
    </location>
</feature>
<feature type="transmembrane region" description="Helical" evidence="1">
    <location>
        <begin position="48"/>
        <end position="70"/>
    </location>
</feature>